<keyword evidence="3" id="KW-1185">Reference proteome</keyword>
<dbReference type="CDD" id="cd19756">
    <property type="entry name" value="Bbox2"/>
    <property type="match status" value="1"/>
</dbReference>
<evidence type="ECO:0008006" key="4">
    <source>
        <dbReference type="Google" id="ProtNLM"/>
    </source>
</evidence>
<dbReference type="AlphaFoldDB" id="A0A9D4HQA3"/>
<evidence type="ECO:0000313" key="2">
    <source>
        <dbReference type="EMBL" id="KAH3727030.1"/>
    </source>
</evidence>
<comment type="caution">
    <text evidence="2">The sequence shown here is derived from an EMBL/GenBank/DDBJ whole genome shotgun (WGS) entry which is preliminary data.</text>
</comment>
<dbReference type="Proteomes" id="UP000828390">
    <property type="component" value="Unassembled WGS sequence"/>
</dbReference>
<protein>
    <recommendedName>
        <fullName evidence="4">B box-type domain-containing protein</fullName>
    </recommendedName>
</protein>
<accession>A0A9D4HQA3</accession>
<evidence type="ECO:0000313" key="3">
    <source>
        <dbReference type="Proteomes" id="UP000828390"/>
    </source>
</evidence>
<gene>
    <name evidence="2" type="ORF">DPMN_052955</name>
</gene>
<reference evidence="2" key="1">
    <citation type="journal article" date="2019" name="bioRxiv">
        <title>The Genome of the Zebra Mussel, Dreissena polymorpha: A Resource for Invasive Species Research.</title>
        <authorList>
            <person name="McCartney M.A."/>
            <person name="Auch B."/>
            <person name="Kono T."/>
            <person name="Mallez S."/>
            <person name="Zhang Y."/>
            <person name="Obille A."/>
            <person name="Becker A."/>
            <person name="Abrahante J.E."/>
            <person name="Garbe J."/>
            <person name="Badalamenti J.P."/>
            <person name="Herman A."/>
            <person name="Mangelson H."/>
            <person name="Liachko I."/>
            <person name="Sullivan S."/>
            <person name="Sone E.D."/>
            <person name="Koren S."/>
            <person name="Silverstein K.A.T."/>
            <person name="Beckman K.B."/>
            <person name="Gohl D.M."/>
        </authorList>
    </citation>
    <scope>NUCLEOTIDE SEQUENCE</scope>
    <source>
        <strain evidence="2">Duluth1</strain>
        <tissue evidence="2">Whole animal</tissue>
    </source>
</reference>
<reference evidence="2" key="2">
    <citation type="submission" date="2020-11" db="EMBL/GenBank/DDBJ databases">
        <authorList>
            <person name="McCartney M.A."/>
            <person name="Auch B."/>
            <person name="Kono T."/>
            <person name="Mallez S."/>
            <person name="Becker A."/>
            <person name="Gohl D.M."/>
            <person name="Silverstein K.A.T."/>
            <person name="Koren S."/>
            <person name="Bechman K.B."/>
            <person name="Herman A."/>
            <person name="Abrahante J.E."/>
            <person name="Garbe J."/>
        </authorList>
    </citation>
    <scope>NUCLEOTIDE SEQUENCE</scope>
    <source>
        <strain evidence="2">Duluth1</strain>
        <tissue evidence="2">Whole animal</tissue>
    </source>
</reference>
<sequence>MHTDRKLDAFCEDHGELLCHVCHIYNHQKCSHVVLVADKVNSMHLEGDFKKLSDNVDALLDKLIHNKHNFENDMQCLERSNKEAMKEITSLRKEINDKLDKLETNTILKLETLLVNLRKSFKHDVKTCTEYIQNMTIVREDLRKIKDQNETVIFIKYRQNLDQFIKTDACLHDMPTANVKTITFNPD</sequence>
<evidence type="ECO:0000256" key="1">
    <source>
        <dbReference type="SAM" id="Coils"/>
    </source>
</evidence>
<dbReference type="SUPFAM" id="SSF57845">
    <property type="entry name" value="B-box zinc-binding domain"/>
    <property type="match status" value="1"/>
</dbReference>
<feature type="coiled-coil region" evidence="1">
    <location>
        <begin position="60"/>
        <end position="105"/>
    </location>
</feature>
<keyword evidence="1" id="KW-0175">Coiled coil</keyword>
<name>A0A9D4HQA3_DREPO</name>
<organism evidence="2 3">
    <name type="scientific">Dreissena polymorpha</name>
    <name type="common">Zebra mussel</name>
    <name type="synonym">Mytilus polymorpha</name>
    <dbReference type="NCBI Taxonomy" id="45954"/>
    <lineage>
        <taxon>Eukaryota</taxon>
        <taxon>Metazoa</taxon>
        <taxon>Spiralia</taxon>
        <taxon>Lophotrochozoa</taxon>
        <taxon>Mollusca</taxon>
        <taxon>Bivalvia</taxon>
        <taxon>Autobranchia</taxon>
        <taxon>Heteroconchia</taxon>
        <taxon>Euheterodonta</taxon>
        <taxon>Imparidentia</taxon>
        <taxon>Neoheterodontei</taxon>
        <taxon>Myida</taxon>
        <taxon>Dreissenoidea</taxon>
        <taxon>Dreissenidae</taxon>
        <taxon>Dreissena</taxon>
    </lineage>
</organism>
<proteinExistence type="predicted"/>
<dbReference type="EMBL" id="JAIWYP010000012">
    <property type="protein sequence ID" value="KAH3727030.1"/>
    <property type="molecule type" value="Genomic_DNA"/>
</dbReference>